<comment type="caution">
    <text evidence="1">The sequence shown here is derived from an EMBL/GenBank/DDBJ whole genome shotgun (WGS) entry which is preliminary data.</text>
</comment>
<dbReference type="Proteomes" id="UP001143856">
    <property type="component" value="Unassembled WGS sequence"/>
</dbReference>
<sequence length="314" mass="34711">MASLPTQRILIVGAGELGTAMLEGLVTRPEQHPPSVPRPSITVLLRASTISSVDADKIRANEYLRSRGAALAAGDIVEDSEEHLATVFARYDTVIVCSGFGFPAGTQLRVARVALRAGVGRFFPWQWGIDYDVVGAGSAQDLFDEQLEVRRLLRAQNEVDWVVVSTGLFVSFIFVPEFGPVDLAARTLRALGSWDTRLSVTTPKDIGRVAAEIVYEPRDINRQVVFVAGDTVSYGDMADLVERRFGGQWKRELWDMQTLEQRLEANPDDGMVKYQNVFGAGKGVAWNMADTVNAQRGIVMQTVEDYLEEMKDLE</sequence>
<reference evidence="1" key="1">
    <citation type="submission" date="2022-10" db="EMBL/GenBank/DDBJ databases">
        <title>Genome Sequence of Xylaria curta.</title>
        <authorList>
            <person name="Buettner E."/>
        </authorList>
    </citation>
    <scope>NUCLEOTIDE SEQUENCE</scope>
    <source>
        <strain evidence="1">Babe10</strain>
    </source>
</reference>
<organism evidence="1 2">
    <name type="scientific">Xylaria curta</name>
    <dbReference type="NCBI Taxonomy" id="42375"/>
    <lineage>
        <taxon>Eukaryota</taxon>
        <taxon>Fungi</taxon>
        <taxon>Dikarya</taxon>
        <taxon>Ascomycota</taxon>
        <taxon>Pezizomycotina</taxon>
        <taxon>Sordariomycetes</taxon>
        <taxon>Xylariomycetidae</taxon>
        <taxon>Xylariales</taxon>
        <taxon>Xylariaceae</taxon>
        <taxon>Xylaria</taxon>
    </lineage>
</organism>
<protein>
    <submittedName>
        <fullName evidence="1">Uncharacterized protein</fullName>
    </submittedName>
</protein>
<keyword evidence="2" id="KW-1185">Reference proteome</keyword>
<evidence type="ECO:0000313" key="1">
    <source>
        <dbReference type="EMBL" id="KAJ2984862.1"/>
    </source>
</evidence>
<name>A0ACC1P1X2_9PEZI</name>
<accession>A0ACC1P1X2</accession>
<proteinExistence type="predicted"/>
<gene>
    <name evidence="1" type="ORF">NUW58_g5835</name>
</gene>
<dbReference type="EMBL" id="JAPDGR010001211">
    <property type="protein sequence ID" value="KAJ2984862.1"/>
    <property type="molecule type" value="Genomic_DNA"/>
</dbReference>
<evidence type="ECO:0000313" key="2">
    <source>
        <dbReference type="Proteomes" id="UP001143856"/>
    </source>
</evidence>